<feature type="region of interest" description="Disordered" evidence="7">
    <location>
        <begin position="52"/>
        <end position="72"/>
    </location>
</feature>
<evidence type="ECO:0000259" key="10">
    <source>
        <dbReference type="Pfam" id="PF04535"/>
    </source>
</evidence>
<reference evidence="12 13" key="1">
    <citation type="submission" date="2020-12" db="EMBL/GenBank/DDBJ databases">
        <title>Concerted genomic and epigenomic changes stabilize Arabidopsis allopolyploids.</title>
        <authorList>
            <person name="Chen Z."/>
        </authorList>
    </citation>
    <scope>NUCLEOTIDE SEQUENCE [LARGE SCALE GENOMIC DNA]</scope>
    <source>
        <strain evidence="12">Allo738</strain>
        <tissue evidence="12">Leaf</tissue>
    </source>
</reference>
<keyword evidence="13" id="KW-1185">Reference proteome</keyword>
<sequence>MGKRNGKSVRRSSSPDLLVIASSKIHEQSSGSSARAPGSSIHAAIHQPAQYSSSRHFEVSDSPDNSHSPYHLVSSDHPGLVLAPELLDGNNYGTWIIAMTTSIEAKNKLGFVDGSIPKPDDDDPYCKIWRRCNSMVKSWLLNSVSKEIYTSILYFPTAAAIWKDLYTRFHKSSLPRLYKLRQQIHSLRQGNLDLSSYHTRTQTLWEELTSLQAIPRTVEDLLIERETNRVIDFLMGLNDCYDAVRSQILMKKTLPPLSEVFNMIDQDETQRSARISTTPGMTSSVFAVSNQSSQSSQSVLNGDTYQKKERPVCTYCSRPGHVEDTCYKKHGYPTSFKYKQIANTELQIADPFTKLLNFYYRSMVKLTKRIGGLVLRLAAFGAALAALIVMITSRERASFLAISLEAKYTDMAAFKYFVIANAVVSVYSFLVLFLPKESLLWKFVVVLDLVMTMLLTSSLSAALAVAQVGKKGNANAGWLPICGQVPKFCDQITGALIAGFVALVLYVLLLLYSLHAVVDPFLLQKS</sequence>
<dbReference type="Pfam" id="PF03732">
    <property type="entry name" value="Retrotrans_gag"/>
    <property type="match status" value="1"/>
</dbReference>
<comment type="similarity">
    <text evidence="2">Belongs to the Casparian strip membrane proteins (CASP) family.</text>
</comment>
<evidence type="ECO:0000256" key="7">
    <source>
        <dbReference type="SAM" id="MobiDB-lite"/>
    </source>
</evidence>
<feature type="domain" description="Retrotransposon Copia-like N-terminal" evidence="11">
    <location>
        <begin position="74"/>
        <end position="120"/>
    </location>
</feature>
<dbReference type="PANTHER" id="PTHR37610">
    <property type="entry name" value="CCHC-TYPE DOMAIN-CONTAINING PROTEIN"/>
    <property type="match status" value="1"/>
</dbReference>
<dbReference type="Pfam" id="PF04535">
    <property type="entry name" value="CASP_dom"/>
    <property type="match status" value="1"/>
</dbReference>
<evidence type="ECO:0000256" key="8">
    <source>
        <dbReference type="SAM" id="Phobius"/>
    </source>
</evidence>
<feature type="transmembrane region" description="Helical" evidence="8">
    <location>
        <begin position="495"/>
        <end position="518"/>
    </location>
</feature>
<keyword evidence="5 8" id="KW-1133">Transmembrane helix</keyword>
<evidence type="ECO:0000256" key="3">
    <source>
        <dbReference type="ARBA" id="ARBA00022475"/>
    </source>
</evidence>
<organism evidence="12 13">
    <name type="scientific">Arabidopsis thaliana x Arabidopsis arenosa</name>
    <dbReference type="NCBI Taxonomy" id="1240361"/>
    <lineage>
        <taxon>Eukaryota</taxon>
        <taxon>Viridiplantae</taxon>
        <taxon>Streptophyta</taxon>
        <taxon>Embryophyta</taxon>
        <taxon>Tracheophyta</taxon>
        <taxon>Spermatophyta</taxon>
        <taxon>Magnoliopsida</taxon>
        <taxon>eudicotyledons</taxon>
        <taxon>Gunneridae</taxon>
        <taxon>Pentapetalae</taxon>
        <taxon>rosids</taxon>
        <taxon>malvids</taxon>
        <taxon>Brassicales</taxon>
        <taxon>Brassicaceae</taxon>
        <taxon>Camelineae</taxon>
        <taxon>Arabidopsis</taxon>
    </lineage>
</organism>
<keyword evidence="6 8" id="KW-0472">Membrane</keyword>
<evidence type="ECO:0000256" key="5">
    <source>
        <dbReference type="ARBA" id="ARBA00022989"/>
    </source>
</evidence>
<evidence type="ECO:0000313" key="13">
    <source>
        <dbReference type="Proteomes" id="UP000694240"/>
    </source>
</evidence>
<evidence type="ECO:0000313" key="12">
    <source>
        <dbReference type="EMBL" id="KAG7615024.1"/>
    </source>
</evidence>
<evidence type="ECO:0000256" key="1">
    <source>
        <dbReference type="ARBA" id="ARBA00004651"/>
    </source>
</evidence>
<evidence type="ECO:0000256" key="2">
    <source>
        <dbReference type="ARBA" id="ARBA00007651"/>
    </source>
</evidence>
<proteinExistence type="inferred from homology"/>
<evidence type="ECO:0000259" key="11">
    <source>
        <dbReference type="Pfam" id="PF14244"/>
    </source>
</evidence>
<evidence type="ECO:0000256" key="4">
    <source>
        <dbReference type="ARBA" id="ARBA00022692"/>
    </source>
</evidence>
<dbReference type="EMBL" id="JAEFBK010000004">
    <property type="protein sequence ID" value="KAG7615024.1"/>
    <property type="molecule type" value="Genomic_DNA"/>
</dbReference>
<dbReference type="InterPro" id="IPR029472">
    <property type="entry name" value="Copia-like_N"/>
</dbReference>
<feature type="domain" description="Casparian strip membrane protein" evidence="10">
    <location>
        <begin position="369"/>
        <end position="505"/>
    </location>
</feature>
<dbReference type="InterPro" id="IPR006459">
    <property type="entry name" value="CASP/CASPL"/>
</dbReference>
<keyword evidence="4 8" id="KW-0812">Transmembrane</keyword>
<feature type="transmembrane region" description="Helical" evidence="8">
    <location>
        <begin position="446"/>
        <end position="469"/>
    </location>
</feature>
<feature type="domain" description="Retrotransposon gag" evidence="9">
    <location>
        <begin position="137"/>
        <end position="209"/>
    </location>
</feature>
<gene>
    <name evidence="12" type="ORF">ISN45_At04g004220</name>
</gene>
<feature type="compositionally biased region" description="Low complexity" evidence="7">
    <location>
        <begin position="29"/>
        <end position="39"/>
    </location>
</feature>
<feature type="region of interest" description="Disordered" evidence="7">
    <location>
        <begin position="1"/>
        <end position="39"/>
    </location>
</feature>
<dbReference type="Pfam" id="PF14244">
    <property type="entry name" value="Retrotran_gag_3"/>
    <property type="match status" value="1"/>
</dbReference>
<dbReference type="GO" id="GO:0005886">
    <property type="term" value="C:plasma membrane"/>
    <property type="evidence" value="ECO:0007669"/>
    <property type="project" value="UniProtKB-SubCell"/>
</dbReference>
<dbReference type="PANTHER" id="PTHR37610:SF97">
    <property type="entry name" value="RETROTRANSPOSON GAG DOMAIN-CONTAINING PROTEIN"/>
    <property type="match status" value="1"/>
</dbReference>
<comment type="subcellular location">
    <subcellularLocation>
        <location evidence="1">Cell membrane</location>
        <topology evidence="1">Multi-pass membrane protein</topology>
    </subcellularLocation>
</comment>
<dbReference type="InterPro" id="IPR006702">
    <property type="entry name" value="CASP_dom"/>
</dbReference>
<feature type="transmembrane region" description="Helical" evidence="8">
    <location>
        <begin position="413"/>
        <end position="434"/>
    </location>
</feature>
<accession>A0A8T2DZI8</accession>
<evidence type="ECO:0000256" key="6">
    <source>
        <dbReference type="ARBA" id="ARBA00023136"/>
    </source>
</evidence>
<feature type="compositionally biased region" description="Basic residues" evidence="7">
    <location>
        <begin position="1"/>
        <end position="10"/>
    </location>
</feature>
<keyword evidence="3" id="KW-1003">Cell membrane</keyword>
<dbReference type="AlphaFoldDB" id="A0A8T2DZI8"/>
<dbReference type="InterPro" id="IPR005162">
    <property type="entry name" value="Retrotrans_gag_dom"/>
</dbReference>
<evidence type="ECO:0000259" key="9">
    <source>
        <dbReference type="Pfam" id="PF03732"/>
    </source>
</evidence>
<dbReference type="Proteomes" id="UP000694240">
    <property type="component" value="Chromosome 4"/>
</dbReference>
<protein>
    <submittedName>
        <fullName evidence="12">Casparian strip membrane protein</fullName>
    </submittedName>
</protein>
<dbReference type="NCBIfam" id="TIGR01569">
    <property type="entry name" value="A_tha_TIGR01569"/>
    <property type="match status" value="1"/>
</dbReference>
<feature type="transmembrane region" description="Helical" evidence="8">
    <location>
        <begin position="373"/>
        <end position="393"/>
    </location>
</feature>
<comment type="caution">
    <text evidence="12">The sequence shown here is derived from an EMBL/GenBank/DDBJ whole genome shotgun (WGS) entry which is preliminary data.</text>
</comment>
<name>A0A8T2DZI8_9BRAS</name>